<accession>A0A0B7BGG8</accession>
<evidence type="ECO:0000313" key="1">
    <source>
        <dbReference type="EMBL" id="CEK92058.1"/>
    </source>
</evidence>
<proteinExistence type="predicted"/>
<dbReference type="EMBL" id="HACG01045193">
    <property type="protein sequence ID" value="CEK92058.1"/>
    <property type="molecule type" value="Transcribed_RNA"/>
</dbReference>
<reference evidence="1" key="1">
    <citation type="submission" date="2014-12" db="EMBL/GenBank/DDBJ databases">
        <title>Insight into the proteome of Arion vulgaris.</title>
        <authorList>
            <person name="Aradska J."/>
            <person name="Bulat T."/>
            <person name="Smidak R."/>
            <person name="Sarate P."/>
            <person name="Gangsoo J."/>
            <person name="Sialana F."/>
            <person name="Bilban M."/>
            <person name="Lubec G."/>
        </authorList>
    </citation>
    <scope>NUCLEOTIDE SEQUENCE</scope>
    <source>
        <tissue evidence="1">Skin</tissue>
    </source>
</reference>
<organism evidence="1">
    <name type="scientific">Arion vulgaris</name>
    <dbReference type="NCBI Taxonomy" id="1028688"/>
    <lineage>
        <taxon>Eukaryota</taxon>
        <taxon>Metazoa</taxon>
        <taxon>Spiralia</taxon>
        <taxon>Lophotrochozoa</taxon>
        <taxon>Mollusca</taxon>
        <taxon>Gastropoda</taxon>
        <taxon>Heterobranchia</taxon>
        <taxon>Euthyneura</taxon>
        <taxon>Panpulmonata</taxon>
        <taxon>Eupulmonata</taxon>
        <taxon>Stylommatophora</taxon>
        <taxon>Helicina</taxon>
        <taxon>Arionoidea</taxon>
        <taxon>Arionidae</taxon>
        <taxon>Arion</taxon>
    </lineage>
</organism>
<protein>
    <submittedName>
        <fullName evidence="1">Uncharacterized protein</fullName>
    </submittedName>
</protein>
<gene>
    <name evidence="1" type="primary">ORF186314</name>
</gene>
<name>A0A0B7BGG8_9EUPU</name>
<sequence>MTWENGEASIRCLMDKSVHIDNSKCCNQYCNLEKFASSYKNQLPWGKKVV</sequence>
<dbReference type="AlphaFoldDB" id="A0A0B7BGG8"/>